<proteinExistence type="predicted"/>
<sequence>MQSVSQQSRDADLNDNTARKQVDRIPRSLRDLERRGALKTFDNASIISSLRWLFDATSHRSVKSIIQQSFGTLPFWASLKERYNMQKCFFDEKNLQLTEKINVNLTEAEIDANLRMLRSYFTVQLGCNTTTGAYYTKDVNEAIVCLLADIPVFLNIQRVELEDCLEKAFSNANKPLSLPVCAWIQLYVANKRDNRHFGVLQDVDVMQATPRKLF</sequence>
<feature type="region of interest" description="Disordered" evidence="1">
    <location>
        <begin position="1"/>
        <end position="20"/>
    </location>
</feature>
<name>A0A0D7ATF3_9AGAR</name>
<keyword evidence="3" id="KW-1185">Reference proteome</keyword>
<dbReference type="EMBL" id="KN881490">
    <property type="protein sequence ID" value="KIY60586.1"/>
    <property type="molecule type" value="Genomic_DNA"/>
</dbReference>
<protein>
    <submittedName>
        <fullName evidence="2">Uncharacterized protein</fullName>
    </submittedName>
</protein>
<evidence type="ECO:0000313" key="2">
    <source>
        <dbReference type="EMBL" id="KIY60586.1"/>
    </source>
</evidence>
<reference evidence="2 3" key="1">
    <citation type="journal article" date="2015" name="Fungal Genet. Biol.">
        <title>Evolution of novel wood decay mechanisms in Agaricales revealed by the genome sequences of Fistulina hepatica and Cylindrobasidium torrendii.</title>
        <authorList>
            <person name="Floudas D."/>
            <person name="Held B.W."/>
            <person name="Riley R."/>
            <person name="Nagy L.G."/>
            <person name="Koehler G."/>
            <person name="Ransdell A.S."/>
            <person name="Younus H."/>
            <person name="Chow J."/>
            <person name="Chiniquy J."/>
            <person name="Lipzen A."/>
            <person name="Tritt A."/>
            <person name="Sun H."/>
            <person name="Haridas S."/>
            <person name="LaButti K."/>
            <person name="Ohm R.A."/>
            <person name="Kues U."/>
            <person name="Blanchette R.A."/>
            <person name="Grigoriev I.V."/>
            <person name="Minto R.E."/>
            <person name="Hibbett D.S."/>
        </authorList>
    </citation>
    <scope>NUCLEOTIDE SEQUENCE [LARGE SCALE GENOMIC DNA]</scope>
    <source>
        <strain evidence="2 3">FP15055 ss-10</strain>
    </source>
</reference>
<accession>A0A0D7ATF3</accession>
<dbReference type="Proteomes" id="UP000054007">
    <property type="component" value="Unassembled WGS sequence"/>
</dbReference>
<dbReference type="AlphaFoldDB" id="A0A0D7ATF3"/>
<organism evidence="2 3">
    <name type="scientific">Cylindrobasidium torrendii FP15055 ss-10</name>
    <dbReference type="NCBI Taxonomy" id="1314674"/>
    <lineage>
        <taxon>Eukaryota</taxon>
        <taxon>Fungi</taxon>
        <taxon>Dikarya</taxon>
        <taxon>Basidiomycota</taxon>
        <taxon>Agaricomycotina</taxon>
        <taxon>Agaricomycetes</taxon>
        <taxon>Agaricomycetidae</taxon>
        <taxon>Agaricales</taxon>
        <taxon>Marasmiineae</taxon>
        <taxon>Physalacriaceae</taxon>
        <taxon>Cylindrobasidium</taxon>
    </lineage>
</organism>
<evidence type="ECO:0000256" key="1">
    <source>
        <dbReference type="SAM" id="MobiDB-lite"/>
    </source>
</evidence>
<gene>
    <name evidence="2" type="ORF">CYLTODRAFT_460662</name>
</gene>
<evidence type="ECO:0000313" key="3">
    <source>
        <dbReference type="Proteomes" id="UP000054007"/>
    </source>
</evidence>
<feature type="compositionally biased region" description="Basic and acidic residues" evidence="1">
    <location>
        <begin position="9"/>
        <end position="20"/>
    </location>
</feature>